<proteinExistence type="predicted"/>
<evidence type="ECO:0000313" key="3">
    <source>
        <dbReference type="Proteomes" id="UP000826195"/>
    </source>
</evidence>
<dbReference type="AlphaFoldDB" id="A0AAV7IKP8"/>
<keyword evidence="3" id="KW-1185">Reference proteome</keyword>
<dbReference type="PANTHER" id="PTHR34344:SF1">
    <property type="entry name" value="BUBLIN COILED-COIL PROTEIN"/>
    <property type="match status" value="1"/>
</dbReference>
<evidence type="ECO:0000256" key="1">
    <source>
        <dbReference type="SAM" id="MobiDB-lite"/>
    </source>
</evidence>
<reference evidence="2 3" key="1">
    <citation type="journal article" date="2021" name="J. Hered.">
        <title>A chromosome-level genome assembly of the parasitoid wasp, Cotesia glomerata (Hymenoptera: Braconidae).</title>
        <authorList>
            <person name="Pinto B.J."/>
            <person name="Weis J.J."/>
            <person name="Gamble T."/>
            <person name="Ode P.J."/>
            <person name="Paul R."/>
            <person name="Zaspel J.M."/>
        </authorList>
    </citation>
    <scope>NUCLEOTIDE SEQUENCE [LARGE SCALE GENOMIC DNA]</scope>
    <source>
        <strain evidence="2">CgM1</strain>
    </source>
</reference>
<feature type="region of interest" description="Disordered" evidence="1">
    <location>
        <begin position="1"/>
        <end position="24"/>
    </location>
</feature>
<comment type="caution">
    <text evidence="2">The sequence shown here is derived from an EMBL/GenBank/DDBJ whole genome shotgun (WGS) entry which is preliminary data.</text>
</comment>
<gene>
    <name evidence="2" type="ORF">KQX54_013809</name>
</gene>
<dbReference type="EMBL" id="JAHXZJ010001492">
    <property type="protein sequence ID" value="KAH0552655.1"/>
    <property type="molecule type" value="Genomic_DNA"/>
</dbReference>
<protein>
    <submittedName>
        <fullName evidence="2">Uncharacterized protein</fullName>
    </submittedName>
</protein>
<feature type="region of interest" description="Disordered" evidence="1">
    <location>
        <begin position="69"/>
        <end position="89"/>
    </location>
</feature>
<organism evidence="2 3">
    <name type="scientific">Cotesia glomerata</name>
    <name type="common">Lepidopteran parasitic wasp</name>
    <name type="synonym">Apanteles glomeratus</name>
    <dbReference type="NCBI Taxonomy" id="32391"/>
    <lineage>
        <taxon>Eukaryota</taxon>
        <taxon>Metazoa</taxon>
        <taxon>Ecdysozoa</taxon>
        <taxon>Arthropoda</taxon>
        <taxon>Hexapoda</taxon>
        <taxon>Insecta</taxon>
        <taxon>Pterygota</taxon>
        <taxon>Neoptera</taxon>
        <taxon>Endopterygota</taxon>
        <taxon>Hymenoptera</taxon>
        <taxon>Apocrita</taxon>
        <taxon>Ichneumonoidea</taxon>
        <taxon>Braconidae</taxon>
        <taxon>Microgastrinae</taxon>
        <taxon>Cotesia</taxon>
    </lineage>
</organism>
<sequence>MVCEAVEPFDNNQNGEIDNNEQDETDQEYELLNEQLDQLHSVLDDLEHKTNAVHAQFVELLKSNKETREELHQASLKNTDVKKDEEKCN</sequence>
<accession>A0AAV7IKP8</accession>
<evidence type="ECO:0000313" key="2">
    <source>
        <dbReference type="EMBL" id="KAH0552655.1"/>
    </source>
</evidence>
<name>A0AAV7IKP8_COTGL</name>
<dbReference type="Proteomes" id="UP000826195">
    <property type="component" value="Unassembled WGS sequence"/>
</dbReference>
<dbReference type="InterPro" id="IPR005374">
    <property type="entry name" value="BBLN_eukaryota"/>
</dbReference>
<dbReference type="PANTHER" id="PTHR34344">
    <property type="entry name" value="UPF0184 PROTEIN C9ORF16"/>
    <property type="match status" value="1"/>
</dbReference>
<dbReference type="Pfam" id="PF03670">
    <property type="entry name" value="UPF0184"/>
    <property type="match status" value="1"/>
</dbReference>
<feature type="compositionally biased region" description="Basic and acidic residues" evidence="1">
    <location>
        <begin position="79"/>
        <end position="89"/>
    </location>
</feature>